<feature type="transmembrane region" description="Helical" evidence="2">
    <location>
        <begin position="290"/>
        <end position="313"/>
    </location>
</feature>
<evidence type="ECO:0000256" key="1">
    <source>
        <dbReference type="SAM" id="MobiDB-lite"/>
    </source>
</evidence>
<feature type="transmembrane region" description="Helical" evidence="2">
    <location>
        <begin position="325"/>
        <end position="348"/>
    </location>
</feature>
<evidence type="ECO:0000313" key="4">
    <source>
        <dbReference type="EMBL" id="TDD61222.1"/>
    </source>
</evidence>
<gene>
    <name evidence="4" type="ORF">E1263_08540</name>
</gene>
<dbReference type="Proteomes" id="UP000295124">
    <property type="component" value="Unassembled WGS sequence"/>
</dbReference>
<protein>
    <recommendedName>
        <fullName evidence="3">Acyltransferase 3 domain-containing protein</fullName>
    </recommendedName>
</protein>
<dbReference type="RefSeq" id="WP_132166640.1">
    <property type="nucleotide sequence ID" value="NZ_SMKX01000017.1"/>
</dbReference>
<feature type="region of interest" description="Disordered" evidence="1">
    <location>
        <begin position="1"/>
        <end position="48"/>
    </location>
</feature>
<dbReference type="PANTHER" id="PTHR23028">
    <property type="entry name" value="ACETYLTRANSFERASE"/>
    <property type="match status" value="1"/>
</dbReference>
<comment type="caution">
    <text evidence="4">The sequence shown here is derived from an EMBL/GenBank/DDBJ whole genome shotgun (WGS) entry which is preliminary data.</text>
</comment>
<dbReference type="InterPro" id="IPR050879">
    <property type="entry name" value="Acyltransferase_3"/>
</dbReference>
<dbReference type="OrthoDB" id="9807745at2"/>
<dbReference type="GO" id="GO:0016020">
    <property type="term" value="C:membrane"/>
    <property type="evidence" value="ECO:0007669"/>
    <property type="project" value="TreeGrafter"/>
</dbReference>
<keyword evidence="5" id="KW-1185">Reference proteome</keyword>
<feature type="transmembrane region" description="Helical" evidence="2">
    <location>
        <begin position="53"/>
        <end position="75"/>
    </location>
</feature>
<feature type="transmembrane region" description="Helical" evidence="2">
    <location>
        <begin position="95"/>
        <end position="116"/>
    </location>
</feature>
<feature type="compositionally biased region" description="Low complexity" evidence="1">
    <location>
        <begin position="17"/>
        <end position="30"/>
    </location>
</feature>
<accession>A0A4R4ZVQ5</accession>
<keyword evidence="2" id="KW-0812">Transmembrane</keyword>
<feature type="transmembrane region" description="Helical" evidence="2">
    <location>
        <begin position="128"/>
        <end position="151"/>
    </location>
</feature>
<dbReference type="GO" id="GO:0016747">
    <property type="term" value="F:acyltransferase activity, transferring groups other than amino-acyl groups"/>
    <property type="evidence" value="ECO:0007669"/>
    <property type="project" value="InterPro"/>
</dbReference>
<feature type="transmembrane region" description="Helical" evidence="2">
    <location>
        <begin position="181"/>
        <end position="202"/>
    </location>
</feature>
<keyword evidence="2" id="KW-1133">Transmembrane helix</keyword>
<dbReference type="EMBL" id="SMKX01000017">
    <property type="protein sequence ID" value="TDD61222.1"/>
    <property type="molecule type" value="Genomic_DNA"/>
</dbReference>
<name>A0A4R4ZVQ5_9ACTN</name>
<dbReference type="AlphaFoldDB" id="A0A4R4ZVQ5"/>
<organism evidence="4 5">
    <name type="scientific">Kribbella antibiotica</name>
    <dbReference type="NCBI Taxonomy" id="190195"/>
    <lineage>
        <taxon>Bacteria</taxon>
        <taxon>Bacillati</taxon>
        <taxon>Actinomycetota</taxon>
        <taxon>Actinomycetes</taxon>
        <taxon>Propionibacteriales</taxon>
        <taxon>Kribbellaceae</taxon>
        <taxon>Kribbella</taxon>
    </lineage>
</organism>
<feature type="transmembrane region" description="Helical" evidence="2">
    <location>
        <begin position="354"/>
        <end position="371"/>
    </location>
</feature>
<dbReference type="Pfam" id="PF01757">
    <property type="entry name" value="Acyl_transf_3"/>
    <property type="match status" value="1"/>
</dbReference>
<proteinExistence type="predicted"/>
<dbReference type="PANTHER" id="PTHR23028:SF53">
    <property type="entry name" value="ACYL_TRANSF_3 DOMAIN-CONTAINING PROTEIN"/>
    <property type="match status" value="1"/>
</dbReference>
<dbReference type="GO" id="GO:0009103">
    <property type="term" value="P:lipopolysaccharide biosynthetic process"/>
    <property type="evidence" value="ECO:0007669"/>
    <property type="project" value="TreeGrafter"/>
</dbReference>
<feature type="domain" description="Acyltransferase 3" evidence="3">
    <location>
        <begin position="56"/>
        <end position="371"/>
    </location>
</feature>
<reference evidence="4 5" key="1">
    <citation type="submission" date="2019-03" db="EMBL/GenBank/DDBJ databases">
        <title>Draft genome sequences of novel Actinobacteria.</title>
        <authorList>
            <person name="Sahin N."/>
            <person name="Ay H."/>
            <person name="Saygin H."/>
        </authorList>
    </citation>
    <scope>NUCLEOTIDE SEQUENCE [LARGE SCALE GENOMIC DNA]</scope>
    <source>
        <strain evidence="4 5">JCM 13523</strain>
    </source>
</reference>
<sequence length="386" mass="42392">MSVLARSVGSSTVGPTRSAPVRSASRSRAQGARRRRPTGASEDHRDSQSGGRLAVLDLLRLCGAGAVLGHAYLFSGYAEVKSTLGFALPGAVFRYGYLGADLFFLISGFVVLRTAWNRTPGSFLRSRITRIVPAYWVVLSLTAVVSVLFGAGRYPVSGLQYVANLTLLNPLVNQPNIDPGYWTLFAEVRFYLIIAILLFFVATPRRVGIVAWSWLGLTAIYETGLLPTQVDLLLNTRYSHYFIAGMALAMIHRFGPSRSWLALIALCQLNALYRGVQYAEILGERYRAEIHGGVVAGLIALMFWLLLAVALNLTPATAGRRLGGLAAATYPLSLIHGQLGFIVFQRLGDRFNKYLLLVGTTLAMVLTAYLIQRIFERPLSRQGRHR</sequence>
<evidence type="ECO:0000256" key="2">
    <source>
        <dbReference type="SAM" id="Phobius"/>
    </source>
</evidence>
<feature type="transmembrane region" description="Helical" evidence="2">
    <location>
        <begin position="209"/>
        <end position="226"/>
    </location>
</feature>
<keyword evidence="2" id="KW-0472">Membrane</keyword>
<evidence type="ECO:0000313" key="5">
    <source>
        <dbReference type="Proteomes" id="UP000295124"/>
    </source>
</evidence>
<dbReference type="InterPro" id="IPR002656">
    <property type="entry name" value="Acyl_transf_3_dom"/>
</dbReference>
<evidence type="ECO:0000259" key="3">
    <source>
        <dbReference type="Pfam" id="PF01757"/>
    </source>
</evidence>